<keyword evidence="3 4" id="KW-0862">Zinc</keyword>
<keyword evidence="8" id="KW-1185">Reference proteome</keyword>
<feature type="compositionally biased region" description="Pro residues" evidence="5">
    <location>
        <begin position="1"/>
        <end position="19"/>
    </location>
</feature>
<protein>
    <recommendedName>
        <fullName evidence="6">C3H1-type domain-containing protein</fullName>
    </recommendedName>
</protein>
<feature type="compositionally biased region" description="Basic and acidic residues" evidence="5">
    <location>
        <begin position="474"/>
        <end position="506"/>
    </location>
</feature>
<name>A0AA39U9B8_9LECA</name>
<evidence type="ECO:0000256" key="5">
    <source>
        <dbReference type="SAM" id="MobiDB-lite"/>
    </source>
</evidence>
<dbReference type="EMBL" id="JAFEKC020000014">
    <property type="protein sequence ID" value="KAK0511211.1"/>
    <property type="molecule type" value="Genomic_DNA"/>
</dbReference>
<evidence type="ECO:0000256" key="2">
    <source>
        <dbReference type="ARBA" id="ARBA00022771"/>
    </source>
</evidence>
<dbReference type="PANTHER" id="PTHR13309:SF0">
    <property type="entry name" value="FMR1-INTERACTING PROTEIN NUFIP1"/>
    <property type="match status" value="1"/>
</dbReference>
<dbReference type="InterPro" id="IPR039136">
    <property type="entry name" value="NUFIP1-like"/>
</dbReference>
<feature type="compositionally biased region" description="Basic residues" evidence="5">
    <location>
        <begin position="321"/>
        <end position="330"/>
    </location>
</feature>
<dbReference type="AlphaFoldDB" id="A0AA39U9B8"/>
<dbReference type="InterPro" id="IPR036855">
    <property type="entry name" value="Znf_CCCH_sf"/>
</dbReference>
<feature type="region of interest" description="Disordered" evidence="5">
    <location>
        <begin position="1"/>
        <end position="110"/>
    </location>
</feature>
<feature type="compositionally biased region" description="Polar residues" evidence="5">
    <location>
        <begin position="126"/>
        <end position="137"/>
    </location>
</feature>
<feature type="compositionally biased region" description="Low complexity" evidence="5">
    <location>
        <begin position="69"/>
        <end position="80"/>
    </location>
</feature>
<feature type="compositionally biased region" description="Low complexity" evidence="5">
    <location>
        <begin position="29"/>
        <end position="43"/>
    </location>
</feature>
<dbReference type="GO" id="GO:0003723">
    <property type="term" value="F:RNA binding"/>
    <property type="evidence" value="ECO:0007669"/>
    <property type="project" value="InterPro"/>
</dbReference>
<dbReference type="InterPro" id="IPR000571">
    <property type="entry name" value="Znf_CCCH"/>
</dbReference>
<feature type="compositionally biased region" description="Basic and acidic residues" evidence="5">
    <location>
        <begin position="608"/>
        <end position="617"/>
    </location>
</feature>
<keyword evidence="1 4" id="KW-0479">Metal-binding</keyword>
<feature type="compositionally biased region" description="Polar residues" evidence="5">
    <location>
        <begin position="152"/>
        <end position="165"/>
    </location>
</feature>
<feature type="compositionally biased region" description="Polar residues" evidence="5">
    <location>
        <begin position="173"/>
        <end position="182"/>
    </location>
</feature>
<dbReference type="PANTHER" id="PTHR13309">
    <property type="entry name" value="NUCLEAR FRAGILE X MENTAL RETARDATION PROTEIN INTERACTING PROTEIN 1"/>
    <property type="match status" value="1"/>
</dbReference>
<feature type="region of interest" description="Disordered" evidence="5">
    <location>
        <begin position="554"/>
        <end position="690"/>
    </location>
</feature>
<feature type="region of interest" description="Disordered" evidence="5">
    <location>
        <begin position="711"/>
        <end position="733"/>
    </location>
</feature>
<gene>
    <name evidence="7" type="ORF">JMJ35_006763</name>
</gene>
<feature type="region of interest" description="Disordered" evidence="5">
    <location>
        <begin position="123"/>
        <end position="351"/>
    </location>
</feature>
<dbReference type="SUPFAM" id="SSF90229">
    <property type="entry name" value="CCCH zinc finger"/>
    <property type="match status" value="1"/>
</dbReference>
<comment type="caution">
    <text evidence="7">The sequence shown here is derived from an EMBL/GenBank/DDBJ whole genome shotgun (WGS) entry which is preliminary data.</text>
</comment>
<evidence type="ECO:0000313" key="7">
    <source>
        <dbReference type="EMBL" id="KAK0511211.1"/>
    </source>
</evidence>
<feature type="compositionally biased region" description="Pro residues" evidence="5">
    <location>
        <begin position="306"/>
        <end position="316"/>
    </location>
</feature>
<sequence>MNPPHFTFPPPPPPPPTAAPPIATQNYPAYTHTGGNHTGYGANRTRGDRGNRGYHRGNRTFSRGGGNLGSAHASSSYSGYPVGGNRAPFQPNTAYTAQSSGQGGNGYTLPDYLPVQLPQYPANVGQEYNASPSTFAPSTALPRTHQAIPPTDIQNAAHQGNPQRQYDSRRFDSPNSYNQNGPYQAPNHASYKPQQKANYPQPVLMGPPIRMGFDEHRENRQTQHQPYPPAMNGPNPYQNGTYNGSGSPYPQNASVDGHPPRHDSPNAFAGHRGGQKRRHGDAFGKSRNNNTKGQAAPAVPSFGAPLPLPVKPPVPLDNPKKSKKKKRRHNQLGLTPRVVEHESSEEDDDVDEEARLAAIVAGSAQGSQLLQFEYKGRTSTLQSSSDIKAWIEERKKRFPTKARIAEMAELKRQRQEAQKAASLERRQAQERQRAEAAQKRKEKSEADQEQRRDEKKPKDSEEAAAKAKRKVEKLRKQLEREERRAAKAEARASKQKLKVDAGEGLKQKGPPEGARCQATDSILASPVQPSAHSANENNVKIEPMADTKAAVPDFALSEPPGQAQEPVNIVPDPLTPTSQPPALDEVPDTSASTLEDNGAQSEVGDPTIFDRVKHDEDPLSMIDKTSLDSSVSMSDSSSDLASTESSDVTSSSGSSSSDSNSEDDGPDQASSRKNGPEKVPPPPRVKPNQICRDFLRHGRCKRGDNCRFLHELPEKGSHSNRKKEGPRRAERTAARVGLYQRMVEQEKERGDHEVLKAIIQLGESGHFNAESFRDSEK</sequence>
<feature type="compositionally biased region" description="Polar residues" evidence="5">
    <location>
        <begin position="589"/>
        <end position="600"/>
    </location>
</feature>
<keyword evidence="2 4" id="KW-0863">Zinc-finger</keyword>
<dbReference type="Gene3D" id="4.10.1000.10">
    <property type="entry name" value="Zinc finger, CCCH-type"/>
    <property type="match status" value="1"/>
</dbReference>
<evidence type="ECO:0000256" key="3">
    <source>
        <dbReference type="ARBA" id="ARBA00022833"/>
    </source>
</evidence>
<organism evidence="7 8">
    <name type="scientific">Cladonia borealis</name>
    <dbReference type="NCBI Taxonomy" id="184061"/>
    <lineage>
        <taxon>Eukaryota</taxon>
        <taxon>Fungi</taxon>
        <taxon>Dikarya</taxon>
        <taxon>Ascomycota</taxon>
        <taxon>Pezizomycotina</taxon>
        <taxon>Lecanoromycetes</taxon>
        <taxon>OSLEUM clade</taxon>
        <taxon>Lecanoromycetidae</taxon>
        <taxon>Lecanorales</taxon>
        <taxon>Lecanorineae</taxon>
        <taxon>Cladoniaceae</taxon>
        <taxon>Cladonia</taxon>
    </lineage>
</organism>
<proteinExistence type="predicted"/>
<feature type="compositionally biased region" description="Basic and acidic residues" evidence="5">
    <location>
        <begin position="212"/>
        <end position="221"/>
    </location>
</feature>
<dbReference type="GO" id="GO:0000492">
    <property type="term" value="P:box C/D snoRNP assembly"/>
    <property type="evidence" value="ECO:0007669"/>
    <property type="project" value="TreeGrafter"/>
</dbReference>
<dbReference type="Proteomes" id="UP001166286">
    <property type="component" value="Unassembled WGS sequence"/>
</dbReference>
<feature type="compositionally biased region" description="Low complexity" evidence="5">
    <location>
        <begin position="627"/>
        <end position="659"/>
    </location>
</feature>
<dbReference type="GO" id="GO:0005634">
    <property type="term" value="C:nucleus"/>
    <property type="evidence" value="ECO:0007669"/>
    <property type="project" value="TreeGrafter"/>
</dbReference>
<dbReference type="SMART" id="SM00356">
    <property type="entry name" value="ZnF_C3H1"/>
    <property type="match status" value="1"/>
</dbReference>
<evidence type="ECO:0000313" key="8">
    <source>
        <dbReference type="Proteomes" id="UP001166286"/>
    </source>
</evidence>
<reference evidence="7" key="1">
    <citation type="submission" date="2023-03" db="EMBL/GenBank/DDBJ databases">
        <title>Complete genome of Cladonia borealis.</title>
        <authorList>
            <person name="Park H."/>
        </authorList>
    </citation>
    <scope>NUCLEOTIDE SEQUENCE</scope>
    <source>
        <strain evidence="7">ANT050790</strain>
    </source>
</reference>
<accession>A0AA39U9B8</accession>
<feature type="zinc finger region" description="C3H1-type" evidence="4">
    <location>
        <begin position="686"/>
        <end position="713"/>
    </location>
</feature>
<feature type="compositionally biased region" description="Basic and acidic residues" evidence="5">
    <location>
        <begin position="409"/>
        <end position="465"/>
    </location>
</feature>
<dbReference type="GO" id="GO:0008270">
    <property type="term" value="F:zinc ion binding"/>
    <property type="evidence" value="ECO:0007669"/>
    <property type="project" value="UniProtKB-KW"/>
</dbReference>
<evidence type="ECO:0000259" key="6">
    <source>
        <dbReference type="PROSITE" id="PS50103"/>
    </source>
</evidence>
<feature type="domain" description="C3H1-type" evidence="6">
    <location>
        <begin position="686"/>
        <end position="713"/>
    </location>
</feature>
<evidence type="ECO:0000256" key="1">
    <source>
        <dbReference type="ARBA" id="ARBA00022723"/>
    </source>
</evidence>
<feature type="compositionally biased region" description="Polar residues" evidence="5">
    <location>
        <begin position="235"/>
        <end position="254"/>
    </location>
</feature>
<feature type="region of interest" description="Disordered" evidence="5">
    <location>
        <begin position="409"/>
        <end position="519"/>
    </location>
</feature>
<evidence type="ECO:0000256" key="4">
    <source>
        <dbReference type="PROSITE-ProRule" id="PRU00723"/>
    </source>
</evidence>
<feature type="compositionally biased region" description="Polar residues" evidence="5">
    <location>
        <begin position="90"/>
        <end position="100"/>
    </location>
</feature>
<dbReference type="Pfam" id="PF10453">
    <property type="entry name" value="NUFIP1"/>
    <property type="match status" value="1"/>
</dbReference>
<dbReference type="Pfam" id="PF00642">
    <property type="entry name" value="zf-CCCH"/>
    <property type="match status" value="1"/>
</dbReference>
<dbReference type="PROSITE" id="PS50103">
    <property type="entry name" value="ZF_C3H1"/>
    <property type="match status" value="1"/>
</dbReference>
<dbReference type="InterPro" id="IPR019496">
    <property type="entry name" value="NUFIP1_cons_dom"/>
</dbReference>